<keyword evidence="2" id="KW-0285">Flavoprotein</keyword>
<dbReference type="PRINTS" id="PR00420">
    <property type="entry name" value="RNGMNOXGNASE"/>
</dbReference>
<dbReference type="GO" id="GO:0071949">
    <property type="term" value="F:FAD binding"/>
    <property type="evidence" value="ECO:0007669"/>
    <property type="project" value="InterPro"/>
</dbReference>
<keyword evidence="4" id="KW-0560">Oxidoreductase</keyword>
<feature type="domain" description="FAD-binding" evidence="6">
    <location>
        <begin position="69"/>
        <end position="282"/>
    </location>
</feature>
<evidence type="ECO:0000256" key="4">
    <source>
        <dbReference type="ARBA" id="ARBA00023002"/>
    </source>
</evidence>
<organism evidence="7 8">
    <name type="scientific">Phanerochaete sordida</name>
    <dbReference type="NCBI Taxonomy" id="48140"/>
    <lineage>
        <taxon>Eukaryota</taxon>
        <taxon>Fungi</taxon>
        <taxon>Dikarya</taxon>
        <taxon>Basidiomycota</taxon>
        <taxon>Agaricomycotina</taxon>
        <taxon>Agaricomycetes</taxon>
        <taxon>Polyporales</taxon>
        <taxon>Phanerochaetaceae</taxon>
        <taxon>Phanerochaete</taxon>
    </lineage>
</organism>
<name>A0A9P3GIJ6_9APHY</name>
<evidence type="ECO:0000259" key="6">
    <source>
        <dbReference type="Pfam" id="PF01494"/>
    </source>
</evidence>
<evidence type="ECO:0000256" key="1">
    <source>
        <dbReference type="ARBA" id="ARBA00007992"/>
    </source>
</evidence>
<reference evidence="7 8" key="1">
    <citation type="submission" date="2021-08" db="EMBL/GenBank/DDBJ databases">
        <title>Draft Genome Sequence of Phanerochaete sordida strain YK-624.</title>
        <authorList>
            <person name="Mori T."/>
            <person name="Dohra H."/>
            <person name="Suzuki T."/>
            <person name="Kawagishi H."/>
            <person name="Hirai H."/>
        </authorList>
    </citation>
    <scope>NUCLEOTIDE SEQUENCE [LARGE SCALE GENOMIC DNA]</scope>
    <source>
        <strain evidence="7 8">YK-624</strain>
    </source>
</reference>
<dbReference type="InterPro" id="IPR050493">
    <property type="entry name" value="FAD-dep_Monooxygenase_BioMet"/>
</dbReference>
<keyword evidence="5" id="KW-0503">Monooxygenase</keyword>
<sequence>MPHSLQHAGPAVLARIPRLLEHIDSYAVDEIHFYSVLPEDAGLLGVTDHPRCLRAAHGFEHVSVQRPLLHAPLVEYAARLGVPVKFGHKLARLEQDAGGVTMGFANAAAETASFVVGCDGLHSNTRGCLFGESPADYTGLSQWGGISPTPDFWKGKRAIADLLGDGTHMIAVPMSDRLTMWAVSQREPESKEEWRVLDAAAADHFKQHSPYTPYCAGELVRSSLKVIRYGLYNRPALPTWHRGRAVLVGDAAHPTNPHVGMGASHAWADIALLADLLATHNPGAFPPSTDTLATVFGALERERLPRTAESVARARARRAAHRGRRRGV</sequence>
<keyword evidence="8" id="KW-1185">Reference proteome</keyword>
<proteinExistence type="inferred from homology"/>
<dbReference type="Pfam" id="PF01494">
    <property type="entry name" value="FAD_binding_3"/>
    <property type="match status" value="1"/>
</dbReference>
<protein>
    <submittedName>
        <fullName evidence="7">FAD/NAD(P)-binding domain-containing protein</fullName>
    </submittedName>
</protein>
<gene>
    <name evidence="7" type="ORF">PsYK624_119340</name>
</gene>
<dbReference type="AlphaFoldDB" id="A0A9P3GIJ6"/>
<evidence type="ECO:0000313" key="7">
    <source>
        <dbReference type="EMBL" id="GJE95747.1"/>
    </source>
</evidence>
<accession>A0A9P3GIJ6</accession>
<comment type="similarity">
    <text evidence="1">Belongs to the paxM FAD-dependent monooxygenase family.</text>
</comment>
<keyword evidence="3" id="KW-0274">FAD</keyword>
<dbReference type="EMBL" id="BPQB01000052">
    <property type="protein sequence ID" value="GJE95747.1"/>
    <property type="molecule type" value="Genomic_DNA"/>
</dbReference>
<dbReference type="OrthoDB" id="47494at2759"/>
<evidence type="ECO:0000256" key="2">
    <source>
        <dbReference type="ARBA" id="ARBA00022630"/>
    </source>
</evidence>
<dbReference type="PANTHER" id="PTHR13789:SF309">
    <property type="entry name" value="PUTATIVE (AFU_ORTHOLOGUE AFUA_6G14510)-RELATED"/>
    <property type="match status" value="1"/>
</dbReference>
<evidence type="ECO:0000256" key="5">
    <source>
        <dbReference type="ARBA" id="ARBA00023033"/>
    </source>
</evidence>
<dbReference type="GO" id="GO:0004497">
    <property type="term" value="F:monooxygenase activity"/>
    <property type="evidence" value="ECO:0007669"/>
    <property type="project" value="UniProtKB-KW"/>
</dbReference>
<dbReference type="SUPFAM" id="SSF51905">
    <property type="entry name" value="FAD/NAD(P)-binding domain"/>
    <property type="match status" value="1"/>
</dbReference>
<evidence type="ECO:0000256" key="3">
    <source>
        <dbReference type="ARBA" id="ARBA00022827"/>
    </source>
</evidence>
<dbReference type="InterPro" id="IPR002938">
    <property type="entry name" value="FAD-bd"/>
</dbReference>
<dbReference type="Gene3D" id="3.50.50.60">
    <property type="entry name" value="FAD/NAD(P)-binding domain"/>
    <property type="match status" value="1"/>
</dbReference>
<comment type="caution">
    <text evidence="7">The sequence shown here is derived from an EMBL/GenBank/DDBJ whole genome shotgun (WGS) entry which is preliminary data.</text>
</comment>
<dbReference type="Proteomes" id="UP000703269">
    <property type="component" value="Unassembled WGS sequence"/>
</dbReference>
<dbReference type="InterPro" id="IPR036188">
    <property type="entry name" value="FAD/NAD-bd_sf"/>
</dbReference>
<evidence type="ECO:0000313" key="8">
    <source>
        <dbReference type="Proteomes" id="UP000703269"/>
    </source>
</evidence>
<dbReference type="PANTHER" id="PTHR13789">
    <property type="entry name" value="MONOOXYGENASE"/>
    <property type="match status" value="1"/>
</dbReference>